<keyword evidence="3" id="KW-1185">Reference proteome</keyword>
<dbReference type="Proteomes" id="UP000054217">
    <property type="component" value="Unassembled WGS sequence"/>
</dbReference>
<dbReference type="HOGENOM" id="CLU_004552_8_1_1"/>
<dbReference type="AlphaFoldDB" id="A0A0C3ND48"/>
<protein>
    <submittedName>
        <fullName evidence="1">Uncharacterized protein</fullName>
    </submittedName>
</protein>
<organism evidence="1 3">
    <name type="scientific">Pisolithus tinctorius Marx 270</name>
    <dbReference type="NCBI Taxonomy" id="870435"/>
    <lineage>
        <taxon>Eukaryota</taxon>
        <taxon>Fungi</taxon>
        <taxon>Dikarya</taxon>
        <taxon>Basidiomycota</taxon>
        <taxon>Agaricomycotina</taxon>
        <taxon>Agaricomycetes</taxon>
        <taxon>Agaricomycetidae</taxon>
        <taxon>Boletales</taxon>
        <taxon>Sclerodermatineae</taxon>
        <taxon>Pisolithaceae</taxon>
        <taxon>Pisolithus</taxon>
    </lineage>
</organism>
<dbReference type="OrthoDB" id="2647060at2759"/>
<dbReference type="EMBL" id="KN832138">
    <property type="protein sequence ID" value="KIN93745.1"/>
    <property type="molecule type" value="Genomic_DNA"/>
</dbReference>
<proteinExistence type="predicted"/>
<accession>A0A0C3ND48</accession>
<reference evidence="3" key="2">
    <citation type="submission" date="2015-01" db="EMBL/GenBank/DDBJ databases">
        <title>Evolutionary Origins and Diversification of the Mycorrhizal Mutualists.</title>
        <authorList>
            <consortium name="DOE Joint Genome Institute"/>
            <consortium name="Mycorrhizal Genomics Consortium"/>
            <person name="Kohler A."/>
            <person name="Kuo A."/>
            <person name="Nagy L.G."/>
            <person name="Floudas D."/>
            <person name="Copeland A."/>
            <person name="Barry K.W."/>
            <person name="Cichocki N."/>
            <person name="Veneault-Fourrey C."/>
            <person name="LaButti K."/>
            <person name="Lindquist E.A."/>
            <person name="Lipzen A."/>
            <person name="Lundell T."/>
            <person name="Morin E."/>
            <person name="Murat C."/>
            <person name="Riley R."/>
            <person name="Ohm R."/>
            <person name="Sun H."/>
            <person name="Tunlid A."/>
            <person name="Henrissat B."/>
            <person name="Grigoriev I.V."/>
            <person name="Hibbett D.S."/>
            <person name="Martin F."/>
        </authorList>
    </citation>
    <scope>NUCLEOTIDE SEQUENCE [LARGE SCALE GENOMIC DNA]</scope>
    <source>
        <strain evidence="3">Marx 270</strain>
    </source>
</reference>
<dbReference type="STRING" id="870435.A0A0C3ND48"/>
<evidence type="ECO:0000313" key="3">
    <source>
        <dbReference type="Proteomes" id="UP000054217"/>
    </source>
</evidence>
<evidence type="ECO:0000313" key="2">
    <source>
        <dbReference type="EMBL" id="KIN93750.1"/>
    </source>
</evidence>
<gene>
    <name evidence="1" type="ORF">M404DRAFT_170354</name>
    <name evidence="2" type="ORF">M404DRAFT_170356</name>
</gene>
<dbReference type="EMBL" id="KN832138">
    <property type="protein sequence ID" value="KIN93750.1"/>
    <property type="molecule type" value="Genomic_DNA"/>
</dbReference>
<sequence>MCAPLPQVLLCSGLFPTAPSQPHIAISVELLGFYHVLFERSCDSINALASALNTHYERRGFHLTTREVCA</sequence>
<reference evidence="1 3" key="1">
    <citation type="submission" date="2014-04" db="EMBL/GenBank/DDBJ databases">
        <authorList>
            <consortium name="DOE Joint Genome Institute"/>
            <person name="Kuo A."/>
            <person name="Kohler A."/>
            <person name="Costa M.D."/>
            <person name="Nagy L.G."/>
            <person name="Floudas D."/>
            <person name="Copeland A."/>
            <person name="Barry K.W."/>
            <person name="Cichocki N."/>
            <person name="Veneault-Fourrey C."/>
            <person name="LaButti K."/>
            <person name="Lindquist E.A."/>
            <person name="Lipzen A."/>
            <person name="Lundell T."/>
            <person name="Morin E."/>
            <person name="Murat C."/>
            <person name="Sun H."/>
            <person name="Tunlid A."/>
            <person name="Henrissat B."/>
            <person name="Grigoriev I.V."/>
            <person name="Hibbett D.S."/>
            <person name="Martin F."/>
            <person name="Nordberg H.P."/>
            <person name="Cantor M.N."/>
            <person name="Hua S.X."/>
        </authorList>
    </citation>
    <scope>NUCLEOTIDE SEQUENCE [LARGE SCALE GENOMIC DNA]</scope>
    <source>
        <strain evidence="1 3">Marx 270</strain>
    </source>
</reference>
<name>A0A0C3ND48_PISTI</name>
<reference evidence="1" key="3">
    <citation type="submission" date="2015-02" db="EMBL/GenBank/DDBJ databases">
        <title>Evolutionary Origins and Diversification of the Mycorrhizal Mutualists.</title>
        <authorList>
            <consortium name="DOE Joint Genome Institute"/>
            <consortium name="Mycorrhizal Genomics Consortium"/>
            <person name="Kohler A."/>
            <person name="Kuo A."/>
            <person name="Nagy L.G."/>
            <person name="Floudas D."/>
            <person name="Copeland A."/>
            <person name="Barry K.W."/>
            <person name="Cichocki N."/>
            <person name="Veneault-Fourrey C."/>
            <person name="LaButti K."/>
            <person name="Lindquist E.A."/>
            <person name="Lipzen A."/>
            <person name="Lundell T."/>
            <person name="Morin E."/>
            <person name="Murat C."/>
            <person name="Riley R."/>
            <person name="Ohm R."/>
            <person name="Sun H."/>
            <person name="Tunlid A."/>
            <person name="Henrissat B."/>
            <person name="Grigoriev I.V."/>
            <person name="Hibbett D.S."/>
            <person name="Martin F."/>
        </authorList>
    </citation>
    <scope>NUCLEOTIDE SEQUENCE</scope>
    <source>
        <strain evidence="1">Marx 270</strain>
    </source>
</reference>
<evidence type="ECO:0000313" key="1">
    <source>
        <dbReference type="EMBL" id="KIN93745.1"/>
    </source>
</evidence>